<dbReference type="RefSeq" id="WP_064909778.1">
    <property type="nucleotide sequence ID" value="NZ_NGAF01000029.1"/>
</dbReference>
<gene>
    <name evidence="2" type="ORF">B7C42_07285</name>
</gene>
<dbReference type="AlphaFoldDB" id="A0A231GVE5"/>
<comment type="caution">
    <text evidence="2">The sequence shown here is derived from an EMBL/GenBank/DDBJ whole genome shotgun (WGS) entry which is preliminary data.</text>
</comment>
<organism evidence="2 3">
    <name type="scientific">Nocardia cerradoensis</name>
    <dbReference type="NCBI Taxonomy" id="85688"/>
    <lineage>
        <taxon>Bacteria</taxon>
        <taxon>Bacillati</taxon>
        <taxon>Actinomycetota</taxon>
        <taxon>Actinomycetes</taxon>
        <taxon>Mycobacteriales</taxon>
        <taxon>Nocardiaceae</taxon>
        <taxon>Nocardia</taxon>
    </lineage>
</organism>
<dbReference type="EMBL" id="NGAF01000029">
    <property type="protein sequence ID" value="OXR40600.1"/>
    <property type="molecule type" value="Genomic_DNA"/>
</dbReference>
<protein>
    <submittedName>
        <fullName evidence="2">Uncharacterized protein</fullName>
    </submittedName>
</protein>
<accession>A0A231GVE5</accession>
<keyword evidence="1" id="KW-0812">Transmembrane</keyword>
<name>A0A231GVE5_9NOCA</name>
<sequence length="60" mass="6219">MCFGAEIAYLLLWAATTRGAPPAVQMLRRLVAALCVLLIGGFITVLALGGGAGERYSHTG</sequence>
<proteinExistence type="predicted"/>
<reference evidence="2 3" key="1">
    <citation type="submission" date="2017-07" db="EMBL/GenBank/DDBJ databases">
        <title>First draft Genome Sequence of Nocardia cerradoensis isolated from human infection.</title>
        <authorList>
            <person name="Carrasco G."/>
        </authorList>
    </citation>
    <scope>NUCLEOTIDE SEQUENCE [LARGE SCALE GENOMIC DNA]</scope>
    <source>
        <strain evidence="2 3">CNM20130759</strain>
    </source>
</reference>
<feature type="transmembrane region" description="Helical" evidence="1">
    <location>
        <begin position="29"/>
        <end position="48"/>
    </location>
</feature>
<keyword evidence="3" id="KW-1185">Reference proteome</keyword>
<dbReference type="Proteomes" id="UP000215506">
    <property type="component" value="Unassembled WGS sequence"/>
</dbReference>
<keyword evidence="1" id="KW-0472">Membrane</keyword>
<evidence type="ECO:0000256" key="1">
    <source>
        <dbReference type="SAM" id="Phobius"/>
    </source>
</evidence>
<evidence type="ECO:0000313" key="3">
    <source>
        <dbReference type="Proteomes" id="UP000215506"/>
    </source>
</evidence>
<keyword evidence="1" id="KW-1133">Transmembrane helix</keyword>
<evidence type="ECO:0000313" key="2">
    <source>
        <dbReference type="EMBL" id="OXR40600.1"/>
    </source>
</evidence>